<dbReference type="AlphaFoldDB" id="A0A5P8K9E7"/>
<comment type="similarity">
    <text evidence="1">Belongs to the enoyl-CoA hydratase/isomerase family.</text>
</comment>
<dbReference type="Pfam" id="PF01575">
    <property type="entry name" value="MaoC_dehydratas"/>
    <property type="match status" value="1"/>
</dbReference>
<dbReference type="PANTHER" id="PTHR43841">
    <property type="entry name" value="3-HYDROXYACYL-THIOESTER DEHYDRATASE HTDX-RELATED"/>
    <property type="match status" value="1"/>
</dbReference>
<dbReference type="InterPro" id="IPR002539">
    <property type="entry name" value="MaoC-like_dom"/>
</dbReference>
<feature type="region of interest" description="Disordered" evidence="2">
    <location>
        <begin position="199"/>
        <end position="218"/>
    </location>
</feature>
<feature type="region of interest" description="Disordered" evidence="2">
    <location>
        <begin position="154"/>
        <end position="185"/>
    </location>
</feature>
<gene>
    <name evidence="4" type="ORF">F9278_29875</name>
</gene>
<dbReference type="InterPro" id="IPR029069">
    <property type="entry name" value="HotDog_dom_sf"/>
</dbReference>
<evidence type="ECO:0000313" key="5">
    <source>
        <dbReference type="Proteomes" id="UP000327294"/>
    </source>
</evidence>
<evidence type="ECO:0000313" key="4">
    <source>
        <dbReference type="EMBL" id="QFQ99664.1"/>
    </source>
</evidence>
<dbReference type="EMBL" id="CP045096">
    <property type="protein sequence ID" value="QFQ99664.1"/>
    <property type="molecule type" value="Genomic_DNA"/>
</dbReference>
<keyword evidence="5" id="KW-1185">Reference proteome</keyword>
<dbReference type="KEGG" id="sphv:F9278_29875"/>
<accession>A0A5P8K9E7</accession>
<reference evidence="4 5" key="1">
    <citation type="submission" date="2019-10" db="EMBL/GenBank/DDBJ databases">
        <title>Streptomyces sp. strain GY16 isolated from leaves of Broussonetia papyrifera.</title>
        <authorList>
            <person name="Mo P."/>
        </authorList>
    </citation>
    <scope>NUCLEOTIDE SEQUENCE [LARGE SCALE GENOMIC DNA]</scope>
    <source>
        <strain evidence="4 5">GY16</strain>
    </source>
</reference>
<organism evidence="4 5">
    <name type="scientific">Streptomyces phaeolivaceus</name>
    <dbReference type="NCBI Taxonomy" id="2653200"/>
    <lineage>
        <taxon>Bacteria</taxon>
        <taxon>Bacillati</taxon>
        <taxon>Actinomycetota</taxon>
        <taxon>Actinomycetes</taxon>
        <taxon>Kitasatosporales</taxon>
        <taxon>Streptomycetaceae</taxon>
        <taxon>Streptomyces</taxon>
    </lineage>
</organism>
<dbReference type="SUPFAM" id="SSF54637">
    <property type="entry name" value="Thioesterase/thiol ester dehydrase-isomerase"/>
    <property type="match status" value="2"/>
</dbReference>
<dbReference type="GO" id="GO:0004312">
    <property type="term" value="F:fatty acid synthase activity"/>
    <property type="evidence" value="ECO:0007669"/>
    <property type="project" value="InterPro"/>
</dbReference>
<dbReference type="InterPro" id="IPR003965">
    <property type="entry name" value="Fatty_acid_synthase"/>
</dbReference>
<evidence type="ECO:0000256" key="1">
    <source>
        <dbReference type="ARBA" id="ARBA00005254"/>
    </source>
</evidence>
<protein>
    <recommendedName>
        <fullName evidence="3">MaoC-like domain-containing protein</fullName>
    </recommendedName>
</protein>
<dbReference type="GO" id="GO:0005835">
    <property type="term" value="C:fatty acid synthase complex"/>
    <property type="evidence" value="ECO:0007669"/>
    <property type="project" value="InterPro"/>
</dbReference>
<feature type="compositionally biased region" description="Gly residues" evidence="2">
    <location>
        <begin position="165"/>
        <end position="185"/>
    </location>
</feature>
<dbReference type="Gene3D" id="3.10.129.10">
    <property type="entry name" value="Hotdog Thioesterase"/>
    <property type="match status" value="1"/>
</dbReference>
<dbReference type="RefSeq" id="WP_152171082.1">
    <property type="nucleotide sequence ID" value="NZ_CP045096.1"/>
</dbReference>
<dbReference type="PRINTS" id="PR01483">
    <property type="entry name" value="FASYNTHASE"/>
</dbReference>
<dbReference type="PANTHER" id="PTHR43841:SF1">
    <property type="entry name" value="3-HYDROXYACYL-THIOESTER DEHYDRATASE X"/>
    <property type="match status" value="1"/>
</dbReference>
<name>A0A5P8K9E7_9ACTN</name>
<feature type="domain" description="MaoC-like" evidence="3">
    <location>
        <begin position="239"/>
        <end position="303"/>
    </location>
</feature>
<feature type="region of interest" description="Disordered" evidence="2">
    <location>
        <begin position="28"/>
        <end position="49"/>
    </location>
</feature>
<sequence>MRTLTLTDAPALTPLLARGALRSPGKSLKLPRATARYGPDTTSRPTPPTRLPRLVLPGVRIDLARLAAYERVCGFPTGEDAVPLTYPHVLGFPLAMRIMSGRDFPLPLLGLVHTSIEITRRRRLPATGTYEITVYVAELAPHRRGTEATVVTEVRDGREEEGEGEGAGQGERAGAGAVAGDGGGGGVAWESRSTYLARHRRSGSAGGGAGAGVREERAPEERVALPAVAEWRLGGDVGRRYGAVSGDRNPIHLHPLTARLFGFPGAIAHGMWTVARCLAEHGAPPAALVRAEFRAPVPLPGTVTYAADGQAWGGFELRSGDAPGPGGEEARDRARTKIHVRGHVYPLAV</sequence>
<evidence type="ECO:0000256" key="2">
    <source>
        <dbReference type="SAM" id="MobiDB-lite"/>
    </source>
</evidence>
<dbReference type="Proteomes" id="UP000327294">
    <property type="component" value="Chromosome"/>
</dbReference>
<dbReference type="GO" id="GO:0006633">
    <property type="term" value="P:fatty acid biosynthetic process"/>
    <property type="evidence" value="ECO:0007669"/>
    <property type="project" value="InterPro"/>
</dbReference>
<evidence type="ECO:0000259" key="3">
    <source>
        <dbReference type="Pfam" id="PF01575"/>
    </source>
</evidence>
<proteinExistence type="inferred from homology"/>